<dbReference type="Pfam" id="PF14067">
    <property type="entry name" value="LssY_C"/>
    <property type="match status" value="1"/>
</dbReference>
<dbReference type="EMBL" id="FCOJ02000062">
    <property type="protein sequence ID" value="SAK87321.1"/>
    <property type="molecule type" value="Genomic_DNA"/>
</dbReference>
<evidence type="ECO:0000313" key="3">
    <source>
        <dbReference type="EMBL" id="SAK87321.1"/>
    </source>
</evidence>
<organism evidence="3 4">
    <name type="scientific">Caballeronia glebae</name>
    <dbReference type="NCBI Taxonomy" id="1777143"/>
    <lineage>
        <taxon>Bacteria</taxon>
        <taxon>Pseudomonadati</taxon>
        <taxon>Pseudomonadota</taxon>
        <taxon>Betaproteobacteria</taxon>
        <taxon>Burkholderiales</taxon>
        <taxon>Burkholderiaceae</taxon>
        <taxon>Caballeronia</taxon>
    </lineage>
</organism>
<comment type="caution">
    <text evidence="3">The sequence shown here is derived from an EMBL/GenBank/DDBJ whole genome shotgun (WGS) entry which is preliminary data.</text>
</comment>
<dbReference type="RefSeq" id="WP_086972954.1">
    <property type="nucleotide sequence ID" value="NZ_FCOJ02000062.1"/>
</dbReference>
<gene>
    <name evidence="3" type="ORF">AWB82_05991</name>
</gene>
<keyword evidence="4" id="KW-1185">Reference proteome</keyword>
<evidence type="ECO:0000313" key="4">
    <source>
        <dbReference type="Proteomes" id="UP000054596"/>
    </source>
</evidence>
<feature type="domain" description="LssY-like C-terminal" evidence="2">
    <location>
        <begin position="263"/>
        <end position="375"/>
    </location>
</feature>
<name>A0A158CYK8_9BURK</name>
<dbReference type="Proteomes" id="UP000054596">
    <property type="component" value="Unassembled WGS sequence"/>
</dbReference>
<dbReference type="OrthoDB" id="3725455at2"/>
<evidence type="ECO:0000259" key="2">
    <source>
        <dbReference type="Pfam" id="PF14067"/>
    </source>
</evidence>
<dbReference type="InterPro" id="IPR025902">
    <property type="entry name" value="LssY-like-C_dom"/>
</dbReference>
<dbReference type="AlphaFoldDB" id="A0A158CYK8"/>
<feature type="signal peptide" evidence="1">
    <location>
        <begin position="1"/>
        <end position="32"/>
    </location>
</feature>
<proteinExistence type="predicted"/>
<dbReference type="STRING" id="1777143.AWB82_05991"/>
<evidence type="ECO:0000256" key="1">
    <source>
        <dbReference type="SAM" id="SignalP"/>
    </source>
</evidence>
<reference evidence="3" key="1">
    <citation type="submission" date="2016-01" db="EMBL/GenBank/DDBJ databases">
        <authorList>
            <person name="Peeters C."/>
        </authorList>
    </citation>
    <scope>NUCLEOTIDE SEQUENCE [LARGE SCALE GENOMIC DNA]</scope>
    <source>
        <strain evidence="3">LMG 29325</strain>
    </source>
</reference>
<sequence>MSASAWLRRAFKRAAGCVVLAPVFAGCATWTAATSIDDAPLRERAVSATKQDAHVSVAVLGADDSKRMFGADITKANIQPVWVEVENRTSQNLWLLHSGTDPDYFSPLEVAWSMHTLLGGATNESIDDHLDKLGFRNPIPAGETRSGLLFTNQDQQIKLVNIDLFGSKTLIPFSLFVPVPNDAGDARFALIPFRYSESEIIDYHDLASLRTALERMPCCATDAKGTTEADPLNVIIIGTLGDIGTAMVRRGYRRELRDTDLAQALFGRRPDVVLRKEAQGGAPSTTLRAWLAPIRYNGSWVYLAQCGRPIGGRFAHHDAASPALHGDVDEARNFLIQDMMYSGGLEQLGFVYGVGAAPPANPRTTLNGASYYTNGLRAVMFFATRPLNFTNVQILDWVPYLEQRETGAREEQGDAGE</sequence>
<protein>
    <recommendedName>
        <fullName evidence="2">LssY-like C-terminal domain-containing protein</fullName>
    </recommendedName>
</protein>
<feature type="chain" id="PRO_5007623433" description="LssY-like C-terminal domain-containing protein" evidence="1">
    <location>
        <begin position="33"/>
        <end position="417"/>
    </location>
</feature>
<keyword evidence="1" id="KW-0732">Signal</keyword>
<accession>A0A158CYK8</accession>